<dbReference type="STRING" id="1160497.A0A1L9V4K8"/>
<evidence type="ECO:0000259" key="13">
    <source>
        <dbReference type="PROSITE" id="PS50157"/>
    </source>
</evidence>
<dbReference type="CDD" id="cd00067">
    <property type="entry name" value="GAL4"/>
    <property type="match status" value="1"/>
</dbReference>
<evidence type="ECO:0000256" key="1">
    <source>
        <dbReference type="ARBA" id="ARBA00004123"/>
    </source>
</evidence>
<dbReference type="PROSITE" id="PS00028">
    <property type="entry name" value="ZINC_FINGER_C2H2_1"/>
    <property type="match status" value="1"/>
</dbReference>
<dbReference type="GeneID" id="34457852"/>
<dbReference type="InterPro" id="IPR013087">
    <property type="entry name" value="Znf_C2H2_type"/>
</dbReference>
<sequence length="713" mass="80698">MSSTQFLRCTFCFASFRRHEHLQRHLMSHGGDRPHNCTFCSQSFKRRDVLQRHWRTCKLRLDIGAEIPRYSHAPRPSKKRACNRCARLKKACSLGSPCEACRARNHECSYGDSHPATESGALVQAPSSIFPNFALSAPRETAELEIDQPCFPPLEIPDLNMTPAGETGSWNPSTLDSWAEEPLPSILDSEYAFNFPSNVCDAFSGVQSAYPSSIVTRLYFLDHFTSVTGFADSFECGSAAEMKDLTRSVQEESSDKNPEKDGTRWGQLSHLNSSSQDIGTYFGSEDWLSDSLVGVTNNIVSGLKVATQHRNSGSPITFDWSTLIEQICVQFFSPPNIKKYLLFFWSFWYPHCPIIHKPTFGIHNAPHTLLVPMLLIGASLSPDESVKRNAKLWFSSAEEMAFAEEHFQYSITTRGENHPPKRKTLQALQAAYLICLLQNWEGDNNSKQRIRCYRYSMVIAVARNLGFASGNHHEIRLQDMDWHRFILEEELIRTFSFILLLDTAFVIFNNTPPKLSIAELSMAPVCSERSFQAQSAEECLLHLAGSYISMPSAEKYSVASVVTKMCQNELGADNRENFARLGKLNLFIVISAFHSVLFYSRNTLVPEVAVQPLRQGLSNWKSFWDGYDALEHDPEMTGLYSSERWKRTGFMQHAPEYWILAQAILQGMQNPDLTDNNDTSLSAGSLLSRFDETDMSQVNRLIKQFENLNILNT</sequence>
<evidence type="ECO:0008006" key="16">
    <source>
        <dbReference type="Google" id="ProtNLM"/>
    </source>
</evidence>
<dbReference type="GO" id="GO:0005634">
    <property type="term" value="C:nucleus"/>
    <property type="evidence" value="ECO:0007669"/>
    <property type="project" value="UniProtKB-SubCell"/>
</dbReference>
<evidence type="ECO:0000256" key="7">
    <source>
        <dbReference type="ARBA" id="ARBA00023125"/>
    </source>
</evidence>
<protein>
    <recommendedName>
        <fullName evidence="16">Zn(2)-C6 fungal-type domain-containing protein</fullName>
    </recommendedName>
</protein>
<dbReference type="CDD" id="cd12148">
    <property type="entry name" value="fungal_TF_MHR"/>
    <property type="match status" value="1"/>
</dbReference>
<keyword evidence="5" id="KW-0862">Zinc</keyword>
<name>A0A1L9V4K8_ASPGL</name>
<evidence type="ECO:0000313" key="15">
    <source>
        <dbReference type="Proteomes" id="UP000184300"/>
    </source>
</evidence>
<evidence type="ECO:0000256" key="11">
    <source>
        <dbReference type="SAM" id="MobiDB-lite"/>
    </source>
</evidence>
<dbReference type="SMART" id="SM00066">
    <property type="entry name" value="GAL4"/>
    <property type="match status" value="1"/>
</dbReference>
<dbReference type="OrthoDB" id="654211at2759"/>
<dbReference type="InterPro" id="IPR036864">
    <property type="entry name" value="Zn2-C6_fun-type_DNA-bd_sf"/>
</dbReference>
<dbReference type="PANTHER" id="PTHR40626:SF3">
    <property type="entry name" value="TRANSCRIPTION FACTOR WITH C2H2 AND ZN(2)-CYS(6) DNA BINDING DOMAIN (EUROFUNG)-RELATED"/>
    <property type="match status" value="1"/>
</dbReference>
<dbReference type="GO" id="GO:0000981">
    <property type="term" value="F:DNA-binding transcription factor activity, RNA polymerase II-specific"/>
    <property type="evidence" value="ECO:0007669"/>
    <property type="project" value="InterPro"/>
</dbReference>
<evidence type="ECO:0000256" key="10">
    <source>
        <dbReference type="PROSITE-ProRule" id="PRU00042"/>
    </source>
</evidence>
<dbReference type="InterPro" id="IPR001138">
    <property type="entry name" value="Zn2Cys6_DnaBD"/>
</dbReference>
<dbReference type="InterPro" id="IPR036236">
    <property type="entry name" value="Znf_C2H2_sf"/>
</dbReference>
<dbReference type="RefSeq" id="XP_022395487.1">
    <property type="nucleotide sequence ID" value="XM_022541591.1"/>
</dbReference>
<dbReference type="GO" id="GO:0006351">
    <property type="term" value="P:DNA-templated transcription"/>
    <property type="evidence" value="ECO:0007669"/>
    <property type="project" value="InterPro"/>
</dbReference>
<evidence type="ECO:0000256" key="9">
    <source>
        <dbReference type="ARBA" id="ARBA00023242"/>
    </source>
</evidence>
<organism evidence="14 15">
    <name type="scientific">Aspergillus glaucus CBS 516.65</name>
    <dbReference type="NCBI Taxonomy" id="1160497"/>
    <lineage>
        <taxon>Eukaryota</taxon>
        <taxon>Fungi</taxon>
        <taxon>Dikarya</taxon>
        <taxon>Ascomycota</taxon>
        <taxon>Pezizomycotina</taxon>
        <taxon>Eurotiomycetes</taxon>
        <taxon>Eurotiomycetidae</taxon>
        <taxon>Eurotiales</taxon>
        <taxon>Aspergillaceae</taxon>
        <taxon>Aspergillus</taxon>
        <taxon>Aspergillus subgen. Aspergillus</taxon>
    </lineage>
</organism>
<feature type="domain" description="Zn(2)-C6 fungal-type" evidence="12">
    <location>
        <begin position="81"/>
        <end position="110"/>
    </location>
</feature>
<evidence type="ECO:0000313" key="14">
    <source>
        <dbReference type="EMBL" id="OJJ78789.1"/>
    </source>
</evidence>
<dbReference type="SUPFAM" id="SSF57701">
    <property type="entry name" value="Zn2/Cys6 DNA-binding domain"/>
    <property type="match status" value="1"/>
</dbReference>
<keyword evidence="8" id="KW-0804">Transcription</keyword>
<dbReference type="InterPro" id="IPR007219">
    <property type="entry name" value="XnlR_reg_dom"/>
</dbReference>
<evidence type="ECO:0000256" key="4">
    <source>
        <dbReference type="ARBA" id="ARBA00022771"/>
    </source>
</evidence>
<dbReference type="Gene3D" id="3.30.160.60">
    <property type="entry name" value="Classic Zinc Finger"/>
    <property type="match status" value="1"/>
</dbReference>
<dbReference type="VEuPathDB" id="FungiDB:ASPGLDRAFT_138185"/>
<feature type="domain" description="C2H2-type" evidence="13">
    <location>
        <begin position="7"/>
        <end position="34"/>
    </location>
</feature>
<evidence type="ECO:0000256" key="6">
    <source>
        <dbReference type="ARBA" id="ARBA00023015"/>
    </source>
</evidence>
<feature type="region of interest" description="Disordered" evidence="11">
    <location>
        <begin position="246"/>
        <end position="266"/>
    </location>
</feature>
<dbReference type="PROSITE" id="PS50048">
    <property type="entry name" value="ZN2_CY6_FUNGAL_2"/>
    <property type="match status" value="1"/>
</dbReference>
<dbReference type="EMBL" id="KV878927">
    <property type="protein sequence ID" value="OJJ78789.1"/>
    <property type="molecule type" value="Genomic_DNA"/>
</dbReference>
<dbReference type="InterPro" id="IPR051059">
    <property type="entry name" value="VerF-like"/>
</dbReference>
<dbReference type="GO" id="GO:0000978">
    <property type="term" value="F:RNA polymerase II cis-regulatory region sequence-specific DNA binding"/>
    <property type="evidence" value="ECO:0007669"/>
    <property type="project" value="InterPro"/>
</dbReference>
<gene>
    <name evidence="14" type="ORF">ASPGLDRAFT_138185</name>
</gene>
<dbReference type="AlphaFoldDB" id="A0A1L9V4K8"/>
<accession>A0A1L9V4K8</accession>
<dbReference type="PANTHER" id="PTHR40626">
    <property type="entry name" value="MIP31509P"/>
    <property type="match status" value="1"/>
</dbReference>
<keyword evidence="3" id="KW-0677">Repeat</keyword>
<evidence type="ECO:0000256" key="3">
    <source>
        <dbReference type="ARBA" id="ARBA00022737"/>
    </source>
</evidence>
<dbReference type="SUPFAM" id="SSF57667">
    <property type="entry name" value="beta-beta-alpha zinc fingers"/>
    <property type="match status" value="1"/>
</dbReference>
<dbReference type="SMART" id="SM00355">
    <property type="entry name" value="ZnF_C2H2"/>
    <property type="match status" value="2"/>
</dbReference>
<keyword evidence="7" id="KW-0238">DNA-binding</keyword>
<comment type="subcellular location">
    <subcellularLocation>
        <location evidence="1">Nucleus</location>
    </subcellularLocation>
</comment>
<dbReference type="PROSITE" id="PS50157">
    <property type="entry name" value="ZINC_FINGER_C2H2_2"/>
    <property type="match status" value="1"/>
</dbReference>
<reference evidence="15" key="1">
    <citation type="journal article" date="2017" name="Genome Biol.">
        <title>Comparative genomics reveals high biological diversity and specific adaptations in the industrially and medically important fungal genus Aspergillus.</title>
        <authorList>
            <person name="de Vries R.P."/>
            <person name="Riley R."/>
            <person name="Wiebenga A."/>
            <person name="Aguilar-Osorio G."/>
            <person name="Amillis S."/>
            <person name="Uchima C.A."/>
            <person name="Anderluh G."/>
            <person name="Asadollahi M."/>
            <person name="Askin M."/>
            <person name="Barry K."/>
            <person name="Battaglia E."/>
            <person name="Bayram O."/>
            <person name="Benocci T."/>
            <person name="Braus-Stromeyer S.A."/>
            <person name="Caldana C."/>
            <person name="Canovas D."/>
            <person name="Cerqueira G.C."/>
            <person name="Chen F."/>
            <person name="Chen W."/>
            <person name="Choi C."/>
            <person name="Clum A."/>
            <person name="Dos Santos R.A."/>
            <person name="Damasio A.R."/>
            <person name="Diallinas G."/>
            <person name="Emri T."/>
            <person name="Fekete E."/>
            <person name="Flipphi M."/>
            <person name="Freyberg S."/>
            <person name="Gallo A."/>
            <person name="Gournas C."/>
            <person name="Habgood R."/>
            <person name="Hainaut M."/>
            <person name="Harispe M.L."/>
            <person name="Henrissat B."/>
            <person name="Hilden K.S."/>
            <person name="Hope R."/>
            <person name="Hossain A."/>
            <person name="Karabika E."/>
            <person name="Karaffa L."/>
            <person name="Karanyi Z."/>
            <person name="Krasevec N."/>
            <person name="Kuo A."/>
            <person name="Kusch H."/>
            <person name="LaButti K."/>
            <person name="Lagendijk E.L."/>
            <person name="Lapidus A."/>
            <person name="Levasseur A."/>
            <person name="Lindquist E."/>
            <person name="Lipzen A."/>
            <person name="Logrieco A.F."/>
            <person name="MacCabe A."/>
            <person name="Maekelae M.R."/>
            <person name="Malavazi I."/>
            <person name="Melin P."/>
            <person name="Meyer V."/>
            <person name="Mielnichuk N."/>
            <person name="Miskei M."/>
            <person name="Molnar A.P."/>
            <person name="Mule G."/>
            <person name="Ngan C.Y."/>
            <person name="Orejas M."/>
            <person name="Orosz E."/>
            <person name="Ouedraogo J.P."/>
            <person name="Overkamp K.M."/>
            <person name="Park H.-S."/>
            <person name="Perrone G."/>
            <person name="Piumi F."/>
            <person name="Punt P.J."/>
            <person name="Ram A.F."/>
            <person name="Ramon A."/>
            <person name="Rauscher S."/>
            <person name="Record E."/>
            <person name="Riano-Pachon D.M."/>
            <person name="Robert V."/>
            <person name="Roehrig J."/>
            <person name="Ruller R."/>
            <person name="Salamov A."/>
            <person name="Salih N.S."/>
            <person name="Samson R.A."/>
            <person name="Sandor E."/>
            <person name="Sanguinetti M."/>
            <person name="Schuetze T."/>
            <person name="Sepcic K."/>
            <person name="Shelest E."/>
            <person name="Sherlock G."/>
            <person name="Sophianopoulou V."/>
            <person name="Squina F.M."/>
            <person name="Sun H."/>
            <person name="Susca A."/>
            <person name="Todd R.B."/>
            <person name="Tsang A."/>
            <person name="Unkles S.E."/>
            <person name="van de Wiele N."/>
            <person name="van Rossen-Uffink D."/>
            <person name="Oliveira J.V."/>
            <person name="Vesth T.C."/>
            <person name="Visser J."/>
            <person name="Yu J.-H."/>
            <person name="Zhou M."/>
            <person name="Andersen M.R."/>
            <person name="Archer D.B."/>
            <person name="Baker S.E."/>
            <person name="Benoit I."/>
            <person name="Brakhage A.A."/>
            <person name="Braus G.H."/>
            <person name="Fischer R."/>
            <person name="Frisvad J.C."/>
            <person name="Goldman G.H."/>
            <person name="Houbraken J."/>
            <person name="Oakley B."/>
            <person name="Pocsi I."/>
            <person name="Scazzocchio C."/>
            <person name="Seiboth B."/>
            <person name="vanKuyk P.A."/>
            <person name="Wortman J."/>
            <person name="Dyer P.S."/>
            <person name="Grigoriev I.V."/>
        </authorList>
    </citation>
    <scope>NUCLEOTIDE SEQUENCE [LARGE SCALE GENOMIC DNA]</scope>
    <source>
        <strain evidence="15">CBS 516.65</strain>
    </source>
</reference>
<proteinExistence type="predicted"/>
<keyword evidence="2" id="KW-0479">Metal-binding</keyword>
<dbReference type="GO" id="GO:0000785">
    <property type="term" value="C:chromatin"/>
    <property type="evidence" value="ECO:0007669"/>
    <property type="project" value="TreeGrafter"/>
</dbReference>
<dbReference type="Pfam" id="PF04082">
    <property type="entry name" value="Fungal_trans"/>
    <property type="match status" value="1"/>
</dbReference>
<keyword evidence="9" id="KW-0539">Nucleus</keyword>
<evidence type="ECO:0000256" key="8">
    <source>
        <dbReference type="ARBA" id="ARBA00023163"/>
    </source>
</evidence>
<evidence type="ECO:0000256" key="2">
    <source>
        <dbReference type="ARBA" id="ARBA00022723"/>
    </source>
</evidence>
<keyword evidence="15" id="KW-1185">Reference proteome</keyword>
<dbReference type="GO" id="GO:0008270">
    <property type="term" value="F:zinc ion binding"/>
    <property type="evidence" value="ECO:0007669"/>
    <property type="project" value="UniProtKB-KW"/>
</dbReference>
<feature type="compositionally biased region" description="Basic and acidic residues" evidence="11">
    <location>
        <begin position="246"/>
        <end position="263"/>
    </location>
</feature>
<evidence type="ECO:0000256" key="5">
    <source>
        <dbReference type="ARBA" id="ARBA00022833"/>
    </source>
</evidence>
<evidence type="ECO:0000259" key="12">
    <source>
        <dbReference type="PROSITE" id="PS50048"/>
    </source>
</evidence>
<keyword evidence="4 10" id="KW-0863">Zinc-finger</keyword>
<dbReference type="Proteomes" id="UP000184300">
    <property type="component" value="Unassembled WGS sequence"/>
</dbReference>
<keyword evidence="6" id="KW-0805">Transcription regulation</keyword>